<keyword evidence="2" id="KW-1185">Reference proteome</keyword>
<protein>
    <submittedName>
        <fullName evidence="1">Uncharacterized protein</fullName>
    </submittedName>
</protein>
<comment type="caution">
    <text evidence="1">The sequence shown here is derived from an EMBL/GenBank/DDBJ whole genome shotgun (WGS) entry which is preliminary data.</text>
</comment>
<evidence type="ECO:0000313" key="1">
    <source>
        <dbReference type="EMBL" id="OTF81915.1"/>
    </source>
</evidence>
<name>A0A1Y3BRX2_EURMA</name>
<proteinExistence type="predicted"/>
<organism evidence="1 2">
    <name type="scientific">Euroglyphus maynei</name>
    <name type="common">Mayne's house dust mite</name>
    <dbReference type="NCBI Taxonomy" id="6958"/>
    <lineage>
        <taxon>Eukaryota</taxon>
        <taxon>Metazoa</taxon>
        <taxon>Ecdysozoa</taxon>
        <taxon>Arthropoda</taxon>
        <taxon>Chelicerata</taxon>
        <taxon>Arachnida</taxon>
        <taxon>Acari</taxon>
        <taxon>Acariformes</taxon>
        <taxon>Sarcoptiformes</taxon>
        <taxon>Astigmata</taxon>
        <taxon>Psoroptidia</taxon>
        <taxon>Analgoidea</taxon>
        <taxon>Pyroglyphidae</taxon>
        <taxon>Pyroglyphinae</taxon>
        <taxon>Euroglyphus</taxon>
    </lineage>
</organism>
<reference evidence="1 2" key="1">
    <citation type="submission" date="2017-03" db="EMBL/GenBank/DDBJ databases">
        <title>Genome Survey of Euroglyphus maynei.</title>
        <authorList>
            <person name="Arlian L.G."/>
            <person name="Morgan M.S."/>
            <person name="Rider S.D."/>
        </authorList>
    </citation>
    <scope>NUCLEOTIDE SEQUENCE [LARGE SCALE GENOMIC DNA]</scope>
    <source>
        <strain evidence="1">Arlian Lab</strain>
        <tissue evidence="1">Whole body</tissue>
    </source>
</reference>
<feature type="non-terminal residue" evidence="1">
    <location>
        <position position="75"/>
    </location>
</feature>
<evidence type="ECO:0000313" key="2">
    <source>
        <dbReference type="Proteomes" id="UP000194236"/>
    </source>
</evidence>
<sequence>MVVIFSTLNFALLRKNQCKDKGFKDYIQIGGDSYRKISAEDFNVKVDICQPFHAQLQKYSLKIFSLFGVDLPINC</sequence>
<dbReference type="Proteomes" id="UP000194236">
    <property type="component" value="Unassembled WGS sequence"/>
</dbReference>
<accession>A0A1Y3BRX2</accession>
<dbReference type="EMBL" id="MUJZ01011121">
    <property type="protein sequence ID" value="OTF81915.1"/>
    <property type="molecule type" value="Genomic_DNA"/>
</dbReference>
<gene>
    <name evidence="1" type="ORF">BLA29_012498</name>
</gene>
<dbReference type="AlphaFoldDB" id="A0A1Y3BRX2"/>